<accession>A0ABP0VRJ8</accession>
<evidence type="ECO:0000256" key="1">
    <source>
        <dbReference type="SAM" id="MobiDB-lite"/>
    </source>
</evidence>
<feature type="compositionally biased region" description="Basic and acidic residues" evidence="1">
    <location>
        <begin position="367"/>
        <end position="382"/>
    </location>
</feature>
<protein>
    <submittedName>
        <fullName evidence="2">Uncharacterized protein</fullName>
    </submittedName>
</protein>
<evidence type="ECO:0000313" key="3">
    <source>
        <dbReference type="Proteomes" id="UP001497444"/>
    </source>
</evidence>
<dbReference type="Proteomes" id="UP001497444">
    <property type="component" value="Chromosome 10"/>
</dbReference>
<gene>
    <name evidence="2" type="ORF">CSSPJE1EN1_LOCUS2566</name>
</gene>
<organism evidence="2 3">
    <name type="scientific">Sphagnum jensenii</name>
    <dbReference type="NCBI Taxonomy" id="128206"/>
    <lineage>
        <taxon>Eukaryota</taxon>
        <taxon>Viridiplantae</taxon>
        <taxon>Streptophyta</taxon>
        <taxon>Embryophyta</taxon>
        <taxon>Bryophyta</taxon>
        <taxon>Sphagnophytina</taxon>
        <taxon>Sphagnopsida</taxon>
        <taxon>Sphagnales</taxon>
        <taxon>Sphagnaceae</taxon>
        <taxon>Sphagnum</taxon>
    </lineage>
</organism>
<feature type="compositionally biased region" description="Basic and acidic residues" evidence="1">
    <location>
        <begin position="428"/>
        <end position="440"/>
    </location>
</feature>
<reference evidence="2" key="1">
    <citation type="submission" date="2024-02" db="EMBL/GenBank/DDBJ databases">
        <authorList>
            <consortium name="ELIXIR-Norway"/>
            <consortium name="Elixir Norway"/>
        </authorList>
    </citation>
    <scope>NUCLEOTIDE SEQUENCE</scope>
</reference>
<name>A0ABP0VRJ8_9BRYO</name>
<feature type="region of interest" description="Disordered" evidence="1">
    <location>
        <begin position="272"/>
        <end position="294"/>
    </location>
</feature>
<feature type="region of interest" description="Disordered" evidence="1">
    <location>
        <begin position="180"/>
        <end position="220"/>
    </location>
</feature>
<dbReference type="EMBL" id="OZ020105">
    <property type="protein sequence ID" value="CAK9257088.1"/>
    <property type="molecule type" value="Genomic_DNA"/>
</dbReference>
<feature type="compositionally biased region" description="Basic and acidic residues" evidence="1">
    <location>
        <begin position="180"/>
        <end position="194"/>
    </location>
</feature>
<feature type="region of interest" description="Disordered" evidence="1">
    <location>
        <begin position="350"/>
        <end position="440"/>
    </location>
</feature>
<feature type="compositionally biased region" description="Polar residues" evidence="1">
    <location>
        <begin position="272"/>
        <end position="285"/>
    </location>
</feature>
<evidence type="ECO:0000313" key="2">
    <source>
        <dbReference type="EMBL" id="CAK9257088.1"/>
    </source>
</evidence>
<sequence>MAVTAAAMVSCNARMGLNNGILITVPARSSSVEVEALISACGSARASNFGISSLQSKKKKMTQSVGYSRIPSCQKSVVRASLKKGEGGERVVTEWASEKAVEAGPSVNTTDIGVDVKAEELSDSASYDRSVRDSVLDVASDTAIDTQAGVDEVAREDAEGISQELGRSVEDTVVALEDKASEVADREVRKEKSSSAENPPVAAASAGSNSRDQEELKGSILDVASDAAVDNQPEVDAEAEKDAQGLVDKFGGSLKLTQMSIQKLAEVAANVESQRAGSDQGNENSGAAKRPSTIEEFTEAGVKIVKEGIDTQRPSIKDITKKIASGIRQGVEQLQGGVDGFIEIQTNLKQKAGEEAQATYSELSEDEAQKELEPQSEKDSDPISKMTQNYEDEVGNEQLGTAAGSLGFGNQDASQASLTRAADTDPVALERDDEWQGKSN</sequence>
<proteinExistence type="predicted"/>
<keyword evidence="3" id="KW-1185">Reference proteome</keyword>